<reference evidence="1" key="1">
    <citation type="submission" date="2023-10" db="EMBL/GenBank/DDBJ databases">
        <authorList>
            <person name="Chen Y."/>
            <person name="Shah S."/>
            <person name="Dougan E. K."/>
            <person name="Thang M."/>
            <person name="Chan C."/>
        </authorList>
    </citation>
    <scope>NUCLEOTIDE SEQUENCE [LARGE SCALE GENOMIC DNA]</scope>
</reference>
<proteinExistence type="predicted"/>
<evidence type="ECO:0000313" key="1">
    <source>
        <dbReference type="EMBL" id="CAK0819075.1"/>
    </source>
</evidence>
<evidence type="ECO:0000313" key="2">
    <source>
        <dbReference type="Proteomes" id="UP001189429"/>
    </source>
</evidence>
<sequence length="356" mass="36885">MALIQLPVAQAVFGAAHAGMELGLSAKAMGNLVAAAARGALQGVSAISVAHVEAFETGSTLDKLEEALHAVKKGVGMEATPSALEAKQQFRQLGKSELASKLGKLSKIRNTIGHPPAGLVCDIAQAFEEEKEVGKPCTVFSTGCQEKKLKDKVKSKGKKIVDAQVEAGVSPSGVETKCDVAAPLEYDAKQIEVAVVEPPPNLIDILLEKSREAVELKRHLELAQAAHLEAAEAAVEAGLDVQEEVRQRQLAGQRDGLGQAVGVRLPFGGPAALPGSLRRWGPAIPLASASSASRRCASSGRQRKGRCGRVNSRSECGGSCSSCAPPAGCSASRRPVFLLRPSSATNSRGCGGSCSS</sequence>
<comment type="caution">
    <text evidence="1">The sequence shown here is derived from an EMBL/GenBank/DDBJ whole genome shotgun (WGS) entry which is preliminary data.</text>
</comment>
<dbReference type="Proteomes" id="UP001189429">
    <property type="component" value="Unassembled WGS sequence"/>
</dbReference>
<organism evidence="1 2">
    <name type="scientific">Prorocentrum cordatum</name>
    <dbReference type="NCBI Taxonomy" id="2364126"/>
    <lineage>
        <taxon>Eukaryota</taxon>
        <taxon>Sar</taxon>
        <taxon>Alveolata</taxon>
        <taxon>Dinophyceae</taxon>
        <taxon>Prorocentrales</taxon>
        <taxon>Prorocentraceae</taxon>
        <taxon>Prorocentrum</taxon>
    </lineage>
</organism>
<name>A0ABN9RIZ1_9DINO</name>
<gene>
    <name evidence="1" type="ORF">PCOR1329_LOCUS21160</name>
</gene>
<dbReference type="EMBL" id="CAUYUJ010006925">
    <property type="protein sequence ID" value="CAK0819075.1"/>
    <property type="molecule type" value="Genomic_DNA"/>
</dbReference>
<protein>
    <submittedName>
        <fullName evidence="1">Uncharacterized protein</fullName>
    </submittedName>
</protein>
<keyword evidence="2" id="KW-1185">Reference proteome</keyword>
<accession>A0ABN9RIZ1</accession>